<gene>
    <name evidence="1" type="ORF">ACFOW7_07915</name>
</gene>
<sequence>MSDAPTLFLYCRTGLRLALGGLCCVLLMAGASAAGIAVVYPDMAEPARSVFAKILSGIEAQAGKLPSYQVGSGFNAQDFAAEIRRQEVKVVIALGRNGLKAAAGLDPAVRLVVGGVVSAPPEADARGAAVYSLAPDPALLFQRLKRFIPAARRVFVVYDPRQNDWLFRQAQDKARSQGLELVGREAADLRGAVQHYQAILAGADGKTDSLWLMQDSTTVDEATVLPLVLQEAWERSLPFFSSSVAHVKRGALFSLFPNNVELGRSLAQNAQAGIGTAVRAGVVPLKEVLVAVNVRTAGHLGIQLDAKQQFDLVFPEP</sequence>
<dbReference type="RefSeq" id="WP_378162872.1">
    <property type="nucleotide sequence ID" value="NZ_JBHSBU010000001.1"/>
</dbReference>
<dbReference type="EMBL" id="JBHSBU010000001">
    <property type="protein sequence ID" value="MFC4159280.1"/>
    <property type="molecule type" value="Genomic_DNA"/>
</dbReference>
<dbReference type="InterPro" id="IPR007487">
    <property type="entry name" value="ABC_transpt-TYRBP-like"/>
</dbReference>
<reference evidence="2" key="1">
    <citation type="journal article" date="2019" name="Int. J. Syst. Evol. Microbiol.">
        <title>The Global Catalogue of Microorganisms (GCM) 10K type strain sequencing project: providing services to taxonomists for standard genome sequencing and annotation.</title>
        <authorList>
            <consortium name="The Broad Institute Genomics Platform"/>
            <consortium name="The Broad Institute Genome Sequencing Center for Infectious Disease"/>
            <person name="Wu L."/>
            <person name="Ma J."/>
        </authorList>
    </citation>
    <scope>NUCLEOTIDE SEQUENCE [LARGE SCALE GENOMIC DNA]</scope>
    <source>
        <strain evidence="2">LMG 29894</strain>
    </source>
</reference>
<comment type="caution">
    <text evidence="1">The sequence shown here is derived from an EMBL/GenBank/DDBJ whole genome shotgun (WGS) entry which is preliminary data.</text>
</comment>
<proteinExistence type="predicted"/>
<dbReference type="Pfam" id="PF04392">
    <property type="entry name" value="ABC_sub_bind"/>
    <property type="match status" value="1"/>
</dbReference>
<organism evidence="1 2">
    <name type="scientific">Chitinimonas lacunae</name>
    <dbReference type="NCBI Taxonomy" id="1963018"/>
    <lineage>
        <taxon>Bacteria</taxon>
        <taxon>Pseudomonadati</taxon>
        <taxon>Pseudomonadota</taxon>
        <taxon>Betaproteobacteria</taxon>
        <taxon>Neisseriales</taxon>
        <taxon>Chitinibacteraceae</taxon>
        <taxon>Chitinimonas</taxon>
    </lineage>
</organism>
<evidence type="ECO:0000313" key="2">
    <source>
        <dbReference type="Proteomes" id="UP001595791"/>
    </source>
</evidence>
<name>A0ABV8MQX4_9NEIS</name>
<dbReference type="Proteomes" id="UP001595791">
    <property type="component" value="Unassembled WGS sequence"/>
</dbReference>
<accession>A0ABV8MQX4</accession>
<evidence type="ECO:0000313" key="1">
    <source>
        <dbReference type="EMBL" id="MFC4159280.1"/>
    </source>
</evidence>
<keyword evidence="2" id="KW-1185">Reference proteome</keyword>
<dbReference type="Gene3D" id="3.40.50.2300">
    <property type="match status" value="1"/>
</dbReference>
<dbReference type="PANTHER" id="PTHR35271:SF1">
    <property type="entry name" value="ABC TRANSPORTER, SUBSTRATE-BINDING LIPOPROTEIN"/>
    <property type="match status" value="1"/>
</dbReference>
<dbReference type="PANTHER" id="PTHR35271">
    <property type="entry name" value="ABC TRANSPORTER, SUBSTRATE-BINDING LIPOPROTEIN-RELATED"/>
    <property type="match status" value="1"/>
</dbReference>
<protein>
    <submittedName>
        <fullName evidence="1">ABC transporter substrate-binding protein</fullName>
    </submittedName>
</protein>